<sequence>MSIFEYVTGWLLVLVLLAMLLVTPLVITHNRTLRDHGADCWWCHPRLLPHKRR</sequence>
<dbReference type="EMBL" id="MZ502219">
    <property type="protein sequence ID" value="QXV92366.1"/>
    <property type="molecule type" value="Genomic_DNA"/>
</dbReference>
<keyword evidence="1" id="KW-0812">Transmembrane</keyword>
<keyword evidence="1" id="KW-1133">Transmembrane helix</keyword>
<evidence type="ECO:0000313" key="2">
    <source>
        <dbReference type="EMBL" id="QXV92097.1"/>
    </source>
</evidence>
<dbReference type="GeneID" id="66860577"/>
<keyword evidence="1" id="KW-0472">Membrane</keyword>
<proteinExistence type="predicted"/>
<dbReference type="EMBL" id="MZ502218">
    <property type="protein sequence ID" value="QXV92097.1"/>
    <property type="molecule type" value="Genomic_DNA"/>
</dbReference>
<protein>
    <submittedName>
        <fullName evidence="3">Uncharacterized protein</fullName>
    </submittedName>
</protein>
<accession>A0A8F7PZD0</accession>
<geneLocation type="plasmid" evidence="3">
    <name>pPZG101</name>
</geneLocation>
<evidence type="ECO:0000256" key="1">
    <source>
        <dbReference type="SAM" id="Phobius"/>
    </source>
</evidence>
<name>A0A8F7PZD0_STRRM</name>
<feature type="transmembrane region" description="Helical" evidence="1">
    <location>
        <begin position="6"/>
        <end position="27"/>
    </location>
</feature>
<evidence type="ECO:0000313" key="3">
    <source>
        <dbReference type="EMBL" id="QXV92366.1"/>
    </source>
</evidence>
<organism evidence="3">
    <name type="scientific">Streptomyces rimosus</name>
    <dbReference type="NCBI Taxonomy" id="1927"/>
    <lineage>
        <taxon>Bacteria</taxon>
        <taxon>Bacillati</taxon>
        <taxon>Actinomycetota</taxon>
        <taxon>Actinomycetes</taxon>
        <taxon>Kitasatosporales</taxon>
        <taxon>Streptomycetaceae</taxon>
        <taxon>Streptomyces</taxon>
    </lineage>
</organism>
<keyword evidence="3" id="KW-0614">Plasmid</keyword>
<geneLocation type="plasmid" evidence="2">
    <name>unnamed</name>
</geneLocation>
<gene>
    <name evidence="2" type="ORF">M4018_082950</name>
    <name evidence="3" type="ORF">R6500_082950</name>
</gene>
<dbReference type="RefSeq" id="WP_003979056.1">
    <property type="nucleotide sequence ID" value="NZ_CP025552.1"/>
</dbReference>
<reference evidence="3" key="1">
    <citation type="submission" date="2021-06" db="EMBL/GenBank/DDBJ databases">
        <authorList>
            <person name="Tome M."/>
            <person name="Jakse J."/>
            <person name="Slemc L."/>
            <person name="Garcia A.R."/>
            <person name="Petkovic H."/>
        </authorList>
    </citation>
    <scope>NUCLEOTIDE SEQUENCE</scope>
    <source>
        <plasmid evidence="3">pPZG101</plasmid>
        <plasmid evidence="2">unnamed</plasmid>
    </source>
</reference>
<dbReference type="AlphaFoldDB" id="A0A8F7PZD0"/>